<keyword evidence="1" id="KW-1133">Transmembrane helix</keyword>
<evidence type="ECO:0000313" key="3">
    <source>
        <dbReference type="Proteomes" id="UP000198228"/>
    </source>
</evidence>
<feature type="transmembrane region" description="Helical" evidence="1">
    <location>
        <begin position="64"/>
        <end position="83"/>
    </location>
</feature>
<gene>
    <name evidence="2" type="ORF">GA0074696_4054</name>
</gene>
<dbReference type="EMBL" id="LT607410">
    <property type="protein sequence ID" value="SCF28219.1"/>
    <property type="molecule type" value="Genomic_DNA"/>
</dbReference>
<organism evidence="2 3">
    <name type="scientific">Micromonospora purpureochromogenes</name>
    <dbReference type="NCBI Taxonomy" id="47872"/>
    <lineage>
        <taxon>Bacteria</taxon>
        <taxon>Bacillati</taxon>
        <taxon>Actinomycetota</taxon>
        <taxon>Actinomycetes</taxon>
        <taxon>Micromonosporales</taxon>
        <taxon>Micromonosporaceae</taxon>
        <taxon>Micromonospora</taxon>
    </lineage>
</organism>
<feature type="transmembrane region" description="Helical" evidence="1">
    <location>
        <begin position="5"/>
        <end position="24"/>
    </location>
</feature>
<evidence type="ECO:0000313" key="2">
    <source>
        <dbReference type="EMBL" id="SCF28219.1"/>
    </source>
</evidence>
<sequence length="110" mass="11446">MLGLFGYLVAVVAFGYVGIFTGGADAGDQLASGLAAAYVVALFASAAVLVAARRARRQQRPKMATGLLSGMVVGILLLVLLSARIFGLMNEVAATCPCEPIIDQVRFARD</sequence>
<keyword evidence="1" id="KW-0472">Membrane</keyword>
<dbReference type="AlphaFoldDB" id="A0A1C4Z5C1"/>
<dbReference type="Proteomes" id="UP000198228">
    <property type="component" value="Chromosome I"/>
</dbReference>
<keyword evidence="1" id="KW-0812">Transmembrane</keyword>
<proteinExistence type="predicted"/>
<reference evidence="2 3" key="1">
    <citation type="submission" date="2016-06" db="EMBL/GenBank/DDBJ databases">
        <authorList>
            <person name="Kjaerup R.B."/>
            <person name="Dalgaard T.S."/>
            <person name="Juul-Madsen H.R."/>
        </authorList>
    </citation>
    <scope>NUCLEOTIDE SEQUENCE [LARGE SCALE GENOMIC DNA]</scope>
    <source>
        <strain evidence="2 3">DSM 43821</strain>
    </source>
</reference>
<accession>A0A1C4Z5C1</accession>
<feature type="transmembrane region" description="Helical" evidence="1">
    <location>
        <begin position="30"/>
        <end position="52"/>
    </location>
</feature>
<name>A0A1C4Z5C1_9ACTN</name>
<protein>
    <submittedName>
        <fullName evidence="2">Uncharacterized protein</fullName>
    </submittedName>
</protein>
<evidence type="ECO:0000256" key="1">
    <source>
        <dbReference type="SAM" id="Phobius"/>
    </source>
</evidence>